<proteinExistence type="predicted"/>
<reference evidence="2 3" key="1">
    <citation type="submission" date="2019-04" db="EMBL/GenBank/DDBJ databases">
        <title>Comparative genomics and transcriptomics to analyze fruiting body development in filamentous ascomycetes.</title>
        <authorList>
            <consortium name="DOE Joint Genome Institute"/>
            <person name="Lutkenhaus R."/>
            <person name="Traeger S."/>
            <person name="Breuer J."/>
            <person name="Kuo A."/>
            <person name="Lipzen A."/>
            <person name="Pangilinan J."/>
            <person name="Dilworth D."/>
            <person name="Sandor L."/>
            <person name="Poggeler S."/>
            <person name="Barry K."/>
            <person name="Grigoriev I.V."/>
            <person name="Nowrousian M."/>
        </authorList>
    </citation>
    <scope>NUCLEOTIDE SEQUENCE [LARGE SCALE GENOMIC DNA]</scope>
    <source>
        <strain evidence="2 3">CBS 389.68</strain>
    </source>
</reference>
<protein>
    <submittedName>
        <fullName evidence="2">Uncharacterized protein</fullName>
    </submittedName>
</protein>
<dbReference type="InParanoid" id="A0A4S2MQ70"/>
<gene>
    <name evidence="2" type="ORF">EX30DRAFT_373082</name>
</gene>
<organism evidence="2 3">
    <name type="scientific">Ascodesmis nigricans</name>
    <dbReference type="NCBI Taxonomy" id="341454"/>
    <lineage>
        <taxon>Eukaryota</taxon>
        <taxon>Fungi</taxon>
        <taxon>Dikarya</taxon>
        <taxon>Ascomycota</taxon>
        <taxon>Pezizomycotina</taxon>
        <taxon>Pezizomycetes</taxon>
        <taxon>Pezizales</taxon>
        <taxon>Ascodesmidaceae</taxon>
        <taxon>Ascodesmis</taxon>
    </lineage>
</organism>
<keyword evidence="1" id="KW-0812">Transmembrane</keyword>
<evidence type="ECO:0000313" key="2">
    <source>
        <dbReference type="EMBL" id="TGZ79303.1"/>
    </source>
</evidence>
<dbReference type="AlphaFoldDB" id="A0A4S2MQ70"/>
<feature type="transmembrane region" description="Helical" evidence="1">
    <location>
        <begin position="50"/>
        <end position="68"/>
    </location>
</feature>
<keyword evidence="3" id="KW-1185">Reference proteome</keyword>
<keyword evidence="1" id="KW-0472">Membrane</keyword>
<accession>A0A4S2MQ70</accession>
<dbReference type="Proteomes" id="UP000298138">
    <property type="component" value="Unassembled WGS sequence"/>
</dbReference>
<keyword evidence="1" id="KW-1133">Transmembrane helix</keyword>
<dbReference type="OrthoDB" id="2120024at2759"/>
<name>A0A4S2MQ70_9PEZI</name>
<sequence>MLPRLTPPILRLLRPRILLRTNATSAPPPPKPTSQHINIYREFGRPFAKVFFMGMFTYQTLYWAWLAMERDEIKREMNGKIEEMEGEVKRLAGIEEGGKK</sequence>
<dbReference type="EMBL" id="ML220132">
    <property type="protein sequence ID" value="TGZ79303.1"/>
    <property type="molecule type" value="Genomic_DNA"/>
</dbReference>
<evidence type="ECO:0000313" key="3">
    <source>
        <dbReference type="Proteomes" id="UP000298138"/>
    </source>
</evidence>
<evidence type="ECO:0000256" key="1">
    <source>
        <dbReference type="SAM" id="Phobius"/>
    </source>
</evidence>